<evidence type="ECO:0000256" key="6">
    <source>
        <dbReference type="ARBA" id="ARBA00023136"/>
    </source>
</evidence>
<organism evidence="8 9">
    <name type="scientific">Pseudacidovorax intermedius</name>
    <dbReference type="NCBI Taxonomy" id="433924"/>
    <lineage>
        <taxon>Bacteria</taxon>
        <taxon>Pseudomonadati</taxon>
        <taxon>Pseudomonadota</taxon>
        <taxon>Betaproteobacteria</taxon>
        <taxon>Burkholderiales</taxon>
        <taxon>Comamonadaceae</taxon>
        <taxon>Pseudacidovorax</taxon>
    </lineage>
</organism>
<feature type="transmembrane region" description="Helical" evidence="7">
    <location>
        <begin position="40"/>
        <end position="63"/>
    </location>
</feature>
<reference evidence="8 9" key="1">
    <citation type="journal article" date="2016" name="Front. Microbiol.">
        <title>Genomic Resource of Rice Seed Associated Bacteria.</title>
        <authorList>
            <person name="Midha S."/>
            <person name="Bansal K."/>
            <person name="Sharma S."/>
            <person name="Kumar N."/>
            <person name="Patil P.P."/>
            <person name="Chaudhry V."/>
            <person name="Patil P.B."/>
        </authorList>
    </citation>
    <scope>NUCLEOTIDE SEQUENCE [LARGE SCALE GENOMIC DNA]</scope>
    <source>
        <strain evidence="8 9">NS331</strain>
    </source>
</reference>
<accession>A0A147GWB3</accession>
<protein>
    <submittedName>
        <fullName evidence="8">Amino acid transporter LysE</fullName>
    </submittedName>
</protein>
<dbReference type="GO" id="GO:0042970">
    <property type="term" value="F:homoserine transmembrane transporter activity"/>
    <property type="evidence" value="ECO:0007669"/>
    <property type="project" value="TreeGrafter"/>
</dbReference>
<keyword evidence="9" id="KW-1185">Reference proteome</keyword>
<sequence length="203" mass="21636">MALHVWLVYTLAALGLSLSPGPNSLLALTHGALHGRRRTLYTLFGGSAGFLLVIALSMFGIGALLKASLVWLTVLKWLGGAYLVWLGVQVWRAPPIQLARPAGAAQARGALLFRQGFLAAATNPKGILFFAAFLPQFVDPARNVAVQFAVMAGTFLLIEFLTELVLASLAQRITGWLARVGRSFNRACGALFAAIGILLPLRG</sequence>
<dbReference type="Proteomes" id="UP000072741">
    <property type="component" value="Unassembled WGS sequence"/>
</dbReference>
<dbReference type="AlphaFoldDB" id="A0A147GWB3"/>
<gene>
    <name evidence="8" type="ORF">NS331_11685</name>
</gene>
<evidence type="ECO:0000313" key="8">
    <source>
        <dbReference type="EMBL" id="KTT21656.1"/>
    </source>
</evidence>
<evidence type="ECO:0000256" key="5">
    <source>
        <dbReference type="ARBA" id="ARBA00022989"/>
    </source>
</evidence>
<name>A0A147GWB3_9BURK</name>
<dbReference type="PANTHER" id="PTHR30086">
    <property type="entry name" value="ARGININE EXPORTER PROTEIN ARGO"/>
    <property type="match status" value="1"/>
</dbReference>
<dbReference type="OrthoDB" id="9804822at2"/>
<feature type="transmembrane region" description="Helical" evidence="7">
    <location>
        <begin position="183"/>
        <end position="201"/>
    </location>
</feature>
<comment type="subcellular location">
    <subcellularLocation>
        <location evidence="1">Cell membrane</location>
        <topology evidence="1">Multi-pass membrane protein</topology>
    </subcellularLocation>
</comment>
<dbReference type="EMBL" id="LDSL01000067">
    <property type="protein sequence ID" value="KTT21656.1"/>
    <property type="molecule type" value="Genomic_DNA"/>
</dbReference>
<evidence type="ECO:0000313" key="9">
    <source>
        <dbReference type="Proteomes" id="UP000072741"/>
    </source>
</evidence>
<dbReference type="Pfam" id="PF01810">
    <property type="entry name" value="LysE"/>
    <property type="match status" value="1"/>
</dbReference>
<dbReference type="InterPro" id="IPR001123">
    <property type="entry name" value="LeuE-type"/>
</dbReference>
<evidence type="ECO:0000256" key="7">
    <source>
        <dbReference type="SAM" id="Phobius"/>
    </source>
</evidence>
<feature type="transmembrane region" description="Helical" evidence="7">
    <location>
        <begin position="6"/>
        <end position="28"/>
    </location>
</feature>
<dbReference type="PIRSF" id="PIRSF006324">
    <property type="entry name" value="LeuE"/>
    <property type="match status" value="1"/>
</dbReference>
<keyword evidence="4 7" id="KW-0812">Transmembrane</keyword>
<evidence type="ECO:0000256" key="2">
    <source>
        <dbReference type="ARBA" id="ARBA00007928"/>
    </source>
</evidence>
<feature type="transmembrane region" description="Helical" evidence="7">
    <location>
        <begin position="111"/>
        <end position="134"/>
    </location>
</feature>
<dbReference type="PANTHER" id="PTHR30086:SF14">
    <property type="entry name" value="HOMOSERINE_HOMOSERINE LACTONE EFFLUX PROTEIN"/>
    <property type="match status" value="1"/>
</dbReference>
<dbReference type="RefSeq" id="WP_058642166.1">
    <property type="nucleotide sequence ID" value="NZ_LDSL01000067.1"/>
</dbReference>
<keyword evidence="6 7" id="KW-0472">Membrane</keyword>
<evidence type="ECO:0000256" key="4">
    <source>
        <dbReference type="ARBA" id="ARBA00022692"/>
    </source>
</evidence>
<dbReference type="GO" id="GO:0005886">
    <property type="term" value="C:plasma membrane"/>
    <property type="evidence" value="ECO:0007669"/>
    <property type="project" value="UniProtKB-SubCell"/>
</dbReference>
<comment type="similarity">
    <text evidence="2">Belongs to the Rht family.</text>
</comment>
<proteinExistence type="inferred from homology"/>
<evidence type="ECO:0000256" key="3">
    <source>
        <dbReference type="ARBA" id="ARBA00022475"/>
    </source>
</evidence>
<keyword evidence="5 7" id="KW-1133">Transmembrane helix</keyword>
<comment type="caution">
    <text evidence="8">The sequence shown here is derived from an EMBL/GenBank/DDBJ whole genome shotgun (WGS) entry which is preliminary data.</text>
</comment>
<keyword evidence="3" id="KW-1003">Cell membrane</keyword>
<evidence type="ECO:0000256" key="1">
    <source>
        <dbReference type="ARBA" id="ARBA00004651"/>
    </source>
</evidence>
<feature type="transmembrane region" description="Helical" evidence="7">
    <location>
        <begin position="146"/>
        <end position="171"/>
    </location>
</feature>
<feature type="transmembrane region" description="Helical" evidence="7">
    <location>
        <begin position="69"/>
        <end position="91"/>
    </location>
</feature>